<keyword evidence="6 8" id="KW-0472">Membrane</keyword>
<dbReference type="Proteomes" id="UP000600026">
    <property type="component" value="Unassembled WGS sequence"/>
</dbReference>
<keyword evidence="3" id="KW-1003">Cell membrane</keyword>
<dbReference type="AlphaFoldDB" id="A0A919LG14"/>
<keyword evidence="4 8" id="KW-0812">Transmembrane</keyword>
<dbReference type="SUPFAM" id="SSF103473">
    <property type="entry name" value="MFS general substrate transporter"/>
    <property type="match status" value="1"/>
</dbReference>
<keyword evidence="7" id="KW-0046">Antibiotic resistance</keyword>
<dbReference type="GO" id="GO:0046677">
    <property type="term" value="P:response to antibiotic"/>
    <property type="evidence" value="ECO:0007669"/>
    <property type="project" value="UniProtKB-KW"/>
</dbReference>
<dbReference type="OrthoDB" id="4325372at2"/>
<dbReference type="GO" id="GO:0022857">
    <property type="term" value="F:transmembrane transporter activity"/>
    <property type="evidence" value="ECO:0007669"/>
    <property type="project" value="InterPro"/>
</dbReference>
<evidence type="ECO:0000256" key="8">
    <source>
        <dbReference type="SAM" id="Phobius"/>
    </source>
</evidence>
<protein>
    <submittedName>
        <fullName evidence="10">MFS transporter</fullName>
    </submittedName>
</protein>
<keyword evidence="11" id="KW-1185">Reference proteome</keyword>
<feature type="transmembrane region" description="Helical" evidence="8">
    <location>
        <begin position="26"/>
        <end position="44"/>
    </location>
</feature>
<gene>
    <name evidence="10" type="ORF">Sxan_69650</name>
</gene>
<feature type="transmembrane region" description="Helical" evidence="8">
    <location>
        <begin position="332"/>
        <end position="356"/>
    </location>
</feature>
<dbReference type="InterPro" id="IPR036259">
    <property type="entry name" value="MFS_trans_sf"/>
</dbReference>
<organism evidence="10 11">
    <name type="scientific">Streptomyces xanthophaeus</name>
    <dbReference type="NCBI Taxonomy" id="67385"/>
    <lineage>
        <taxon>Bacteria</taxon>
        <taxon>Bacillati</taxon>
        <taxon>Actinomycetota</taxon>
        <taxon>Actinomycetes</taxon>
        <taxon>Kitasatosporales</taxon>
        <taxon>Streptomycetaceae</taxon>
        <taxon>Streptomyces</taxon>
    </lineage>
</organism>
<name>A0A919LG14_9ACTN</name>
<sequence length="447" mass="45091">MLLDFSIVNVALPRIETSLGFSHNGVQWVVSAYALTYGGLLLLGGRLSDQLGRRRMLVPGLALFGLASLIGGLATSPGLLVAMRALQGVGAAFIGPAVLSLITTGTAPGPERNKALGWFSAASASGFAIGVLAGGVLTQLTGWRWVFFVNVPLTALAILAAYRLIPADGSRSGENRYDVPGAILSTLGVSGVIYGLTTLGGDRATGLAAIAAGLVMLICFVVVESRSSNPLVPLSIFRTRSVSVANLAALLVPGVMGAVALALSLFLQQVQQRDALETGLVFLTLGVAVVFAGPIAAMLVTKIGPKAVCAGGSVIVAAGVFVLSRITPDSSYAAVLLPGLVLTGIGFSSFFAASTITATMDVPAEQQGLAGGLLNASVQFGTALCVALLMAVAEGGADADDVVSAATRAENYGNAFAIGAAVALATAVLVLVALPGRSRAGAKQQES</sequence>
<evidence type="ECO:0000256" key="5">
    <source>
        <dbReference type="ARBA" id="ARBA00022989"/>
    </source>
</evidence>
<feature type="transmembrane region" description="Helical" evidence="8">
    <location>
        <begin position="203"/>
        <end position="223"/>
    </location>
</feature>
<feature type="transmembrane region" description="Helical" evidence="8">
    <location>
        <begin position="56"/>
        <end position="75"/>
    </location>
</feature>
<evidence type="ECO:0000313" key="10">
    <source>
        <dbReference type="EMBL" id="GHI89601.1"/>
    </source>
</evidence>
<feature type="transmembrane region" description="Helical" evidence="8">
    <location>
        <begin position="412"/>
        <end position="434"/>
    </location>
</feature>
<feature type="transmembrane region" description="Helical" evidence="8">
    <location>
        <begin position="81"/>
        <end position="103"/>
    </location>
</feature>
<dbReference type="Pfam" id="PF07690">
    <property type="entry name" value="MFS_1"/>
    <property type="match status" value="1"/>
</dbReference>
<feature type="transmembrane region" description="Helical" evidence="8">
    <location>
        <begin position="368"/>
        <end position="392"/>
    </location>
</feature>
<accession>A0A919LG14</accession>
<reference evidence="10" key="1">
    <citation type="submission" date="2020-09" db="EMBL/GenBank/DDBJ databases">
        <title>Whole genome shotgun sequence of Streptomyces xanthophaeus NBRC 12829.</title>
        <authorList>
            <person name="Komaki H."/>
            <person name="Tamura T."/>
        </authorList>
    </citation>
    <scope>NUCLEOTIDE SEQUENCE</scope>
    <source>
        <strain evidence="10">NBRC 12829</strain>
    </source>
</reference>
<feature type="transmembrane region" description="Helical" evidence="8">
    <location>
        <begin position="244"/>
        <end position="267"/>
    </location>
</feature>
<feature type="domain" description="Major facilitator superfamily (MFS) profile" evidence="9">
    <location>
        <begin position="1"/>
        <end position="438"/>
    </location>
</feature>
<comment type="subcellular location">
    <subcellularLocation>
        <location evidence="1">Cell membrane</location>
        <topology evidence="1">Multi-pass membrane protein</topology>
    </subcellularLocation>
</comment>
<dbReference type="PANTHER" id="PTHR42718:SF46">
    <property type="entry name" value="BLR6921 PROTEIN"/>
    <property type="match status" value="1"/>
</dbReference>
<feature type="transmembrane region" description="Helical" evidence="8">
    <location>
        <begin position="279"/>
        <end position="300"/>
    </location>
</feature>
<keyword evidence="2" id="KW-0813">Transport</keyword>
<dbReference type="Gene3D" id="1.20.1250.20">
    <property type="entry name" value="MFS general substrate transporter like domains"/>
    <property type="match status" value="1"/>
</dbReference>
<dbReference type="PROSITE" id="PS00216">
    <property type="entry name" value="SUGAR_TRANSPORT_1"/>
    <property type="match status" value="1"/>
</dbReference>
<evidence type="ECO:0000256" key="7">
    <source>
        <dbReference type="ARBA" id="ARBA00023251"/>
    </source>
</evidence>
<evidence type="ECO:0000256" key="1">
    <source>
        <dbReference type="ARBA" id="ARBA00004651"/>
    </source>
</evidence>
<dbReference type="InterPro" id="IPR020846">
    <property type="entry name" value="MFS_dom"/>
</dbReference>
<feature type="transmembrane region" description="Helical" evidence="8">
    <location>
        <begin position="177"/>
        <end position="197"/>
    </location>
</feature>
<dbReference type="CDD" id="cd17321">
    <property type="entry name" value="MFS_MMR_MDR_like"/>
    <property type="match status" value="1"/>
</dbReference>
<dbReference type="Gene3D" id="1.20.1720.10">
    <property type="entry name" value="Multidrug resistance protein D"/>
    <property type="match status" value="1"/>
</dbReference>
<feature type="transmembrane region" description="Helical" evidence="8">
    <location>
        <begin position="143"/>
        <end position="165"/>
    </location>
</feature>
<feature type="transmembrane region" description="Helical" evidence="8">
    <location>
        <begin position="307"/>
        <end position="326"/>
    </location>
</feature>
<dbReference type="PANTHER" id="PTHR42718">
    <property type="entry name" value="MAJOR FACILITATOR SUPERFAMILY MULTIDRUG TRANSPORTER MFSC"/>
    <property type="match status" value="1"/>
</dbReference>
<feature type="transmembrane region" description="Helical" evidence="8">
    <location>
        <begin position="115"/>
        <end position="137"/>
    </location>
</feature>
<dbReference type="PROSITE" id="PS50850">
    <property type="entry name" value="MFS"/>
    <property type="match status" value="1"/>
</dbReference>
<evidence type="ECO:0000256" key="2">
    <source>
        <dbReference type="ARBA" id="ARBA00022448"/>
    </source>
</evidence>
<evidence type="ECO:0000256" key="6">
    <source>
        <dbReference type="ARBA" id="ARBA00023136"/>
    </source>
</evidence>
<evidence type="ECO:0000256" key="3">
    <source>
        <dbReference type="ARBA" id="ARBA00022475"/>
    </source>
</evidence>
<dbReference type="InterPro" id="IPR011701">
    <property type="entry name" value="MFS"/>
</dbReference>
<evidence type="ECO:0000313" key="11">
    <source>
        <dbReference type="Proteomes" id="UP000600026"/>
    </source>
</evidence>
<evidence type="ECO:0000259" key="9">
    <source>
        <dbReference type="PROSITE" id="PS50850"/>
    </source>
</evidence>
<dbReference type="EMBL" id="BNEE01000006">
    <property type="protein sequence ID" value="GHI89601.1"/>
    <property type="molecule type" value="Genomic_DNA"/>
</dbReference>
<proteinExistence type="predicted"/>
<dbReference type="InterPro" id="IPR005829">
    <property type="entry name" value="Sugar_transporter_CS"/>
</dbReference>
<evidence type="ECO:0000256" key="4">
    <source>
        <dbReference type="ARBA" id="ARBA00022692"/>
    </source>
</evidence>
<dbReference type="GO" id="GO:0005886">
    <property type="term" value="C:plasma membrane"/>
    <property type="evidence" value="ECO:0007669"/>
    <property type="project" value="UniProtKB-SubCell"/>
</dbReference>
<comment type="caution">
    <text evidence="10">The sequence shown here is derived from an EMBL/GenBank/DDBJ whole genome shotgun (WGS) entry which is preliminary data.</text>
</comment>
<keyword evidence="5 8" id="KW-1133">Transmembrane helix</keyword>